<accession>A0A4D9CZE3</accession>
<dbReference type="Pfam" id="PF01564">
    <property type="entry name" value="Spermine_synth"/>
    <property type="match status" value="1"/>
</dbReference>
<dbReference type="InterPro" id="IPR037163">
    <property type="entry name" value="Spermidine_synt_N_sf"/>
</dbReference>
<dbReference type="Gene3D" id="3.40.50.150">
    <property type="entry name" value="Vaccinia Virus protein VP39"/>
    <property type="match status" value="1"/>
</dbReference>
<feature type="active site" description="Proton acceptor" evidence="3">
    <location>
        <position position="175"/>
    </location>
</feature>
<dbReference type="InterPro" id="IPR030373">
    <property type="entry name" value="PABS_CS"/>
</dbReference>
<evidence type="ECO:0000256" key="4">
    <source>
        <dbReference type="RuleBase" id="RU003836"/>
    </source>
</evidence>
<dbReference type="PROSITE" id="PS01330">
    <property type="entry name" value="PABS_1"/>
    <property type="match status" value="1"/>
</dbReference>
<dbReference type="HAMAP" id="MF_00198">
    <property type="entry name" value="Spermidine_synth"/>
    <property type="match status" value="1"/>
</dbReference>
<evidence type="ECO:0000313" key="7">
    <source>
        <dbReference type="Proteomes" id="UP000355283"/>
    </source>
</evidence>
<dbReference type="CDD" id="cd02440">
    <property type="entry name" value="AdoMet_MTases"/>
    <property type="match status" value="1"/>
</dbReference>
<dbReference type="PANTHER" id="PTHR11558:SF11">
    <property type="entry name" value="SPERMIDINE SYNTHASE"/>
    <property type="match status" value="1"/>
</dbReference>
<dbReference type="Pfam" id="PF17284">
    <property type="entry name" value="Spermine_synt_N"/>
    <property type="match status" value="1"/>
</dbReference>
<evidence type="ECO:0000256" key="3">
    <source>
        <dbReference type="PROSITE-ProRule" id="PRU00354"/>
    </source>
</evidence>
<keyword evidence="7" id="KW-1185">Reference proteome</keyword>
<dbReference type="PANTHER" id="PTHR11558">
    <property type="entry name" value="SPERMIDINE/SPERMINE SYNTHASE"/>
    <property type="match status" value="1"/>
</dbReference>
<organism evidence="6 7">
    <name type="scientific">Nannochloropsis salina CCMP1776</name>
    <dbReference type="NCBI Taxonomy" id="1027361"/>
    <lineage>
        <taxon>Eukaryota</taxon>
        <taxon>Sar</taxon>
        <taxon>Stramenopiles</taxon>
        <taxon>Ochrophyta</taxon>
        <taxon>Eustigmatophyceae</taxon>
        <taxon>Eustigmatales</taxon>
        <taxon>Monodopsidaceae</taxon>
        <taxon>Microchloropsis</taxon>
        <taxon>Microchloropsis salina</taxon>
    </lineage>
</organism>
<comment type="caution">
    <text evidence="6">The sequence shown here is derived from an EMBL/GenBank/DDBJ whole genome shotgun (WGS) entry which is preliminary data.</text>
</comment>
<evidence type="ECO:0000313" key="6">
    <source>
        <dbReference type="EMBL" id="TFJ83934.1"/>
    </source>
</evidence>
<dbReference type="GO" id="GO:0004766">
    <property type="term" value="F:spermidine synthase activity"/>
    <property type="evidence" value="ECO:0007669"/>
    <property type="project" value="TreeGrafter"/>
</dbReference>
<evidence type="ECO:0000259" key="5">
    <source>
        <dbReference type="PROSITE" id="PS51006"/>
    </source>
</evidence>
<dbReference type="InterPro" id="IPR030374">
    <property type="entry name" value="PABS"/>
</dbReference>
<dbReference type="InterPro" id="IPR029063">
    <property type="entry name" value="SAM-dependent_MTases_sf"/>
</dbReference>
<dbReference type="InterPro" id="IPR035246">
    <property type="entry name" value="Spermidine_synt_N"/>
</dbReference>
<dbReference type="EMBL" id="SDOX01000021">
    <property type="protein sequence ID" value="TFJ83934.1"/>
    <property type="molecule type" value="Genomic_DNA"/>
</dbReference>
<dbReference type="PROSITE" id="PS51006">
    <property type="entry name" value="PABS_2"/>
    <property type="match status" value="1"/>
</dbReference>
<dbReference type="FunFam" id="2.30.140.10:FF:000001">
    <property type="entry name" value="SPE3p Spermidine synthase"/>
    <property type="match status" value="1"/>
</dbReference>
<feature type="domain" description="PABS" evidence="5">
    <location>
        <begin position="18"/>
        <end position="255"/>
    </location>
</feature>
<evidence type="ECO:0000256" key="1">
    <source>
        <dbReference type="ARBA" id="ARBA00007867"/>
    </source>
</evidence>
<dbReference type="Gene3D" id="2.30.140.10">
    <property type="entry name" value="Spermidine synthase, tetramerisation domain"/>
    <property type="match status" value="1"/>
</dbReference>
<dbReference type="AlphaFoldDB" id="A0A4D9CZE3"/>
<dbReference type="FunFam" id="3.40.50.150:FF:000013">
    <property type="entry name" value="Spermidine synthase"/>
    <property type="match status" value="1"/>
</dbReference>
<name>A0A4D9CZE3_9STRA</name>
<comment type="similarity">
    <text evidence="1 4">Belongs to the spermidine/spermine synthase family.</text>
</comment>
<dbReference type="Proteomes" id="UP000355283">
    <property type="component" value="Unassembled WGS sequence"/>
</dbReference>
<dbReference type="OrthoDB" id="38125at2759"/>
<protein>
    <recommendedName>
        <fullName evidence="5">PABS domain-containing protein</fullName>
    </recommendedName>
</protein>
<dbReference type="GO" id="GO:0008295">
    <property type="term" value="P:spermidine biosynthetic process"/>
    <property type="evidence" value="ECO:0007669"/>
    <property type="project" value="TreeGrafter"/>
</dbReference>
<dbReference type="GO" id="GO:0005829">
    <property type="term" value="C:cytosol"/>
    <property type="evidence" value="ECO:0007669"/>
    <property type="project" value="TreeGrafter"/>
</dbReference>
<proteinExistence type="inferred from homology"/>
<keyword evidence="3" id="KW-0620">Polyamine biosynthesis</keyword>
<dbReference type="NCBIfam" id="NF002010">
    <property type="entry name" value="PRK00811.1"/>
    <property type="match status" value="1"/>
</dbReference>
<sequence length="325" mass="36137">MAAGASDDRQELLHLIKDGWFEETQSFWTGQRFSLQVEKVLFHARSAYQDVLLFQSTSYGKVLVLDGVIQATERDEMAYQEMISHLPLFAHLNPRKVLIIGGGDGGVLREVAKHPSIDTIHMCEIDEMVIDVSKEFMSDTLATSYEDPRLTLVVDDAAKFVTQDGHGTYDCIIVDSSDPVGPAEALFEAAFFQSLHKALNPGGIICTQAECQWLHLDFISKVYRACCDIFTEVEYAYTAIPTYPSGQIGFMLLYKGPETSAAEDDGECDDLRPLTSLRVAARLPSAEVQASLKFYNPALHTAAFALPEFARRKLDEARAKVKPRS</sequence>
<dbReference type="NCBIfam" id="TIGR00417">
    <property type="entry name" value="speE"/>
    <property type="match status" value="1"/>
</dbReference>
<evidence type="ECO:0000256" key="2">
    <source>
        <dbReference type="ARBA" id="ARBA00022679"/>
    </source>
</evidence>
<reference evidence="6 7" key="1">
    <citation type="submission" date="2019-01" db="EMBL/GenBank/DDBJ databases">
        <title>Nuclear Genome Assembly of the Microalgal Biofuel strain Nannochloropsis salina CCMP1776.</title>
        <authorList>
            <person name="Hovde B."/>
        </authorList>
    </citation>
    <scope>NUCLEOTIDE SEQUENCE [LARGE SCALE GENOMIC DNA]</scope>
    <source>
        <strain evidence="6 7">CCMP1776</strain>
    </source>
</reference>
<dbReference type="SUPFAM" id="SSF53335">
    <property type="entry name" value="S-adenosyl-L-methionine-dependent methyltransferases"/>
    <property type="match status" value="1"/>
</dbReference>
<keyword evidence="2 3" id="KW-0808">Transferase</keyword>
<dbReference type="InterPro" id="IPR001045">
    <property type="entry name" value="Spermi_synthase"/>
</dbReference>
<gene>
    <name evidence="6" type="ORF">NSK_005029</name>
</gene>